<accession>A0A8H6VHR7</accession>
<evidence type="ECO:0000256" key="1">
    <source>
        <dbReference type="SAM" id="MobiDB-lite"/>
    </source>
</evidence>
<reference evidence="2" key="1">
    <citation type="submission" date="2020-04" db="EMBL/GenBank/DDBJ databases">
        <title>Draft genome resource of the tomato pathogen Pseudocercospora fuligena.</title>
        <authorList>
            <person name="Zaccaron A."/>
        </authorList>
    </citation>
    <scope>NUCLEOTIDE SEQUENCE</scope>
    <source>
        <strain evidence="2">PF001</strain>
    </source>
</reference>
<organism evidence="2 3">
    <name type="scientific">Pseudocercospora fuligena</name>
    <dbReference type="NCBI Taxonomy" id="685502"/>
    <lineage>
        <taxon>Eukaryota</taxon>
        <taxon>Fungi</taxon>
        <taxon>Dikarya</taxon>
        <taxon>Ascomycota</taxon>
        <taxon>Pezizomycotina</taxon>
        <taxon>Dothideomycetes</taxon>
        <taxon>Dothideomycetidae</taxon>
        <taxon>Mycosphaerellales</taxon>
        <taxon>Mycosphaerellaceae</taxon>
        <taxon>Pseudocercospora</taxon>
    </lineage>
</organism>
<feature type="region of interest" description="Disordered" evidence="1">
    <location>
        <begin position="1"/>
        <end position="51"/>
    </location>
</feature>
<evidence type="ECO:0000313" key="2">
    <source>
        <dbReference type="EMBL" id="KAF7191995.1"/>
    </source>
</evidence>
<name>A0A8H6VHR7_9PEZI</name>
<proteinExistence type="predicted"/>
<gene>
    <name evidence="2" type="ORF">HII31_06640</name>
</gene>
<sequence length="186" mass="20530">MSPGRGLQLPSKRSEASSGSSAPLSLRSKKRSRSATEEDDEYEGPPPPKEKKLYGRVKANFYAKLTEWLKDHTPETFLLYVDFIFDGHIRFPASSSEAHDRVMRIVCLHLLAGQSNFTEAAICGCDRTHLCPYSARNLLATPNLRQATAMVHRLQFIAEVEKASKEMVTLSGADVISGKSSDASKS</sequence>
<dbReference type="AlphaFoldDB" id="A0A8H6VHR7"/>
<feature type="compositionally biased region" description="Low complexity" evidence="1">
    <location>
        <begin position="16"/>
        <end position="26"/>
    </location>
</feature>
<comment type="caution">
    <text evidence="2">The sequence shown here is derived from an EMBL/GenBank/DDBJ whole genome shotgun (WGS) entry which is preliminary data.</text>
</comment>
<protein>
    <submittedName>
        <fullName evidence="2">Uncharacterized protein</fullName>
    </submittedName>
</protein>
<evidence type="ECO:0000313" key="3">
    <source>
        <dbReference type="Proteomes" id="UP000660729"/>
    </source>
</evidence>
<dbReference type="OrthoDB" id="10570520at2759"/>
<dbReference type="EMBL" id="JABCIY010000151">
    <property type="protein sequence ID" value="KAF7191995.1"/>
    <property type="molecule type" value="Genomic_DNA"/>
</dbReference>
<dbReference type="Proteomes" id="UP000660729">
    <property type="component" value="Unassembled WGS sequence"/>
</dbReference>
<keyword evidence="3" id="KW-1185">Reference proteome</keyword>